<dbReference type="SUPFAM" id="SSF161098">
    <property type="entry name" value="MetI-like"/>
    <property type="match status" value="1"/>
</dbReference>
<comment type="subcellular location">
    <subcellularLocation>
        <location evidence="1">Cell inner membrane</location>
        <topology evidence="1">Multi-pass membrane protein</topology>
    </subcellularLocation>
    <subcellularLocation>
        <location evidence="8">Cell membrane</location>
        <topology evidence="8">Multi-pass membrane protein</topology>
    </subcellularLocation>
</comment>
<accession>A0A090G4C7</accession>
<evidence type="ECO:0000256" key="1">
    <source>
        <dbReference type="ARBA" id="ARBA00004429"/>
    </source>
</evidence>
<dbReference type="GO" id="GO:0043190">
    <property type="term" value="C:ATP-binding cassette (ABC) transporter complex"/>
    <property type="evidence" value="ECO:0007669"/>
    <property type="project" value="InterPro"/>
</dbReference>
<feature type="domain" description="ABC transmembrane type-1" evidence="9">
    <location>
        <begin position="10"/>
        <end position="199"/>
    </location>
</feature>
<dbReference type="Gene3D" id="1.10.3720.10">
    <property type="entry name" value="MetI-like"/>
    <property type="match status" value="1"/>
</dbReference>
<evidence type="ECO:0000313" key="11">
    <source>
        <dbReference type="Proteomes" id="UP000046122"/>
    </source>
</evidence>
<dbReference type="GO" id="GO:0022857">
    <property type="term" value="F:transmembrane transporter activity"/>
    <property type="evidence" value="ECO:0007669"/>
    <property type="project" value="InterPro"/>
</dbReference>
<dbReference type="PROSITE" id="PS50928">
    <property type="entry name" value="ABC_TM1"/>
    <property type="match status" value="1"/>
</dbReference>
<protein>
    <submittedName>
        <fullName evidence="10">ABC transporter</fullName>
    </submittedName>
</protein>
<dbReference type="AlphaFoldDB" id="A0A090G4C7"/>
<dbReference type="PANTHER" id="PTHR30614">
    <property type="entry name" value="MEMBRANE COMPONENT OF AMINO ACID ABC TRANSPORTER"/>
    <property type="match status" value="1"/>
</dbReference>
<evidence type="ECO:0000256" key="6">
    <source>
        <dbReference type="ARBA" id="ARBA00022989"/>
    </source>
</evidence>
<keyword evidence="3 8" id="KW-0813">Transport</keyword>
<evidence type="ECO:0000256" key="5">
    <source>
        <dbReference type="ARBA" id="ARBA00022692"/>
    </source>
</evidence>
<evidence type="ECO:0000259" key="9">
    <source>
        <dbReference type="PROSITE" id="PS50928"/>
    </source>
</evidence>
<name>A0A090G4C7_MESPL</name>
<evidence type="ECO:0000256" key="8">
    <source>
        <dbReference type="RuleBase" id="RU363032"/>
    </source>
</evidence>
<dbReference type="NCBIfam" id="TIGR01726">
    <property type="entry name" value="HEQRo_perm_3TM"/>
    <property type="match status" value="1"/>
</dbReference>
<sequence>MSMLDIWLGILQGLRVTAAVTAYGLVFAVPFALVFGVAQFLTTGLTRFLVTAVIEFWRSSAVVVLLFVFYYVLPVMGVTLSAMTVSALVLGLNSGGYASQAVRAGLQSLPAGQREAGMALGLSRPAILFLIELPQALVAMSPTFVNNLIQLVKATSLVSLVTLTDMTFRAKEISQTEYDPVAIYSALLLAFFVVCYPIALAGRWLEARVNPERGAARGI</sequence>
<keyword evidence="5 8" id="KW-0812">Transmembrane</keyword>
<evidence type="ECO:0000256" key="3">
    <source>
        <dbReference type="ARBA" id="ARBA00022448"/>
    </source>
</evidence>
<evidence type="ECO:0000256" key="7">
    <source>
        <dbReference type="ARBA" id="ARBA00023136"/>
    </source>
</evidence>
<evidence type="ECO:0000256" key="2">
    <source>
        <dbReference type="ARBA" id="ARBA00010072"/>
    </source>
</evidence>
<dbReference type="EMBL" id="CCNE01000006">
    <property type="protein sequence ID" value="CDX51977.1"/>
    <property type="molecule type" value="Genomic_DNA"/>
</dbReference>
<organism evidence="10 11">
    <name type="scientific">Mesorhizobium plurifarium</name>
    <dbReference type="NCBI Taxonomy" id="69974"/>
    <lineage>
        <taxon>Bacteria</taxon>
        <taxon>Pseudomonadati</taxon>
        <taxon>Pseudomonadota</taxon>
        <taxon>Alphaproteobacteria</taxon>
        <taxon>Hyphomicrobiales</taxon>
        <taxon>Phyllobacteriaceae</taxon>
        <taxon>Mesorhizobium</taxon>
    </lineage>
</organism>
<comment type="similarity">
    <text evidence="2">Belongs to the binding-protein-dependent transport system permease family. HisMQ subfamily.</text>
</comment>
<keyword evidence="4" id="KW-1003">Cell membrane</keyword>
<dbReference type="PANTHER" id="PTHR30614:SF21">
    <property type="entry name" value="AMINO ACID ABC TRANSPORTER PERMEASE"/>
    <property type="match status" value="1"/>
</dbReference>
<dbReference type="CDD" id="cd06261">
    <property type="entry name" value="TM_PBP2"/>
    <property type="match status" value="1"/>
</dbReference>
<proteinExistence type="inferred from homology"/>
<feature type="transmembrane region" description="Helical" evidence="8">
    <location>
        <begin position="181"/>
        <end position="205"/>
    </location>
</feature>
<gene>
    <name evidence="10" type="ORF">MPL3365_140139</name>
</gene>
<evidence type="ECO:0000313" key="10">
    <source>
        <dbReference type="EMBL" id="CDX51977.1"/>
    </source>
</evidence>
<keyword evidence="7 8" id="KW-0472">Membrane</keyword>
<feature type="transmembrane region" description="Helical" evidence="8">
    <location>
        <begin position="28"/>
        <end position="50"/>
    </location>
</feature>
<dbReference type="InterPro" id="IPR035906">
    <property type="entry name" value="MetI-like_sf"/>
</dbReference>
<dbReference type="InterPro" id="IPR000515">
    <property type="entry name" value="MetI-like"/>
</dbReference>
<reference evidence="10 11" key="1">
    <citation type="submission" date="2014-08" db="EMBL/GenBank/DDBJ databases">
        <authorList>
            <person name="Moulin Lionel"/>
        </authorList>
    </citation>
    <scope>NUCLEOTIDE SEQUENCE [LARGE SCALE GENOMIC DNA]</scope>
</reference>
<dbReference type="InterPro" id="IPR043429">
    <property type="entry name" value="ArtM/GltK/GlnP/TcyL/YhdX-like"/>
</dbReference>
<dbReference type="GO" id="GO:0006865">
    <property type="term" value="P:amino acid transport"/>
    <property type="evidence" value="ECO:0007669"/>
    <property type="project" value="TreeGrafter"/>
</dbReference>
<keyword evidence="6 8" id="KW-1133">Transmembrane helix</keyword>
<dbReference type="InterPro" id="IPR010065">
    <property type="entry name" value="AA_ABC_transptr_permease_3TM"/>
</dbReference>
<evidence type="ECO:0000256" key="4">
    <source>
        <dbReference type="ARBA" id="ARBA00022475"/>
    </source>
</evidence>
<feature type="transmembrane region" description="Helical" evidence="8">
    <location>
        <begin position="62"/>
        <end position="90"/>
    </location>
</feature>
<dbReference type="Proteomes" id="UP000046122">
    <property type="component" value="Unassembled WGS sequence"/>
</dbReference>
<dbReference type="Pfam" id="PF00528">
    <property type="entry name" value="BPD_transp_1"/>
    <property type="match status" value="1"/>
</dbReference>